<dbReference type="AlphaFoldDB" id="A0A256F5Y0"/>
<dbReference type="EMBL" id="NNRK01000034">
    <property type="protein sequence ID" value="OYR10252.1"/>
    <property type="molecule type" value="Genomic_DNA"/>
</dbReference>
<accession>A0A256F5Y0</accession>
<dbReference type="Proteomes" id="UP000216345">
    <property type="component" value="Unassembled WGS sequence"/>
</dbReference>
<protein>
    <submittedName>
        <fullName evidence="1">Uncharacterized protein</fullName>
    </submittedName>
</protein>
<organism evidence="1 2">
    <name type="scientific">Brucella rhizosphaerae</name>
    <dbReference type="NCBI Taxonomy" id="571254"/>
    <lineage>
        <taxon>Bacteria</taxon>
        <taxon>Pseudomonadati</taxon>
        <taxon>Pseudomonadota</taxon>
        <taxon>Alphaproteobacteria</taxon>
        <taxon>Hyphomicrobiales</taxon>
        <taxon>Brucellaceae</taxon>
        <taxon>Brucella/Ochrobactrum group</taxon>
        <taxon>Brucella</taxon>
    </lineage>
</organism>
<comment type="caution">
    <text evidence="1">The sequence shown here is derived from an EMBL/GenBank/DDBJ whole genome shotgun (WGS) entry which is preliminary data.</text>
</comment>
<evidence type="ECO:0000313" key="1">
    <source>
        <dbReference type="EMBL" id="OYR10252.1"/>
    </source>
</evidence>
<evidence type="ECO:0000313" key="2">
    <source>
        <dbReference type="Proteomes" id="UP000216345"/>
    </source>
</evidence>
<reference evidence="1 2" key="1">
    <citation type="submission" date="2017-07" db="EMBL/GenBank/DDBJ databases">
        <title>Phylogenetic study on the rhizospheric bacterium Ochrobactrum sp. A44.</title>
        <authorList>
            <person name="Krzyzanowska D.M."/>
            <person name="Ossowicki A."/>
            <person name="Rajewska M."/>
            <person name="Maciag T."/>
            <person name="Kaczynski Z."/>
            <person name="Czerwicka M."/>
            <person name="Jafra S."/>
        </authorList>
    </citation>
    <scope>NUCLEOTIDE SEQUENCE [LARGE SCALE GENOMIC DNA]</scope>
    <source>
        <strain evidence="1 2">PR17</strain>
    </source>
</reference>
<proteinExistence type="predicted"/>
<sequence>MIAGIAIIASLFVDRKYDVYRDQPVVGPVTAMHLKNVGGDKQL</sequence>
<gene>
    <name evidence="1" type="ORF">CEV32_2689</name>
</gene>
<keyword evidence="2" id="KW-1185">Reference proteome</keyword>
<name>A0A256F5Y0_9HYPH</name>